<dbReference type="AlphaFoldDB" id="A0A383UXS8"/>
<dbReference type="InterPro" id="IPR053037">
    <property type="entry name" value="Pericyclase_pydY-like"/>
</dbReference>
<accession>A0A383UXS8</accession>
<dbReference type="PANTHER" id="PTHR38115">
    <property type="entry name" value="LIPOCALIN-LIKE DOMAIN-CONTAINING PROTEIN"/>
    <property type="match status" value="1"/>
</dbReference>
<sequence>MAAPASVTIKDLTGKWTMDKKLSTPPEPSLTLQGVGWVKRKAITNATIALDIKQYLDASNLTHIDIKQTASGIPGTTETRVLDFEKVKHSDHVFGDVEGRCQWITLEKIAEPLPEHTSTAEEVEFLSKGWICDASENGGPNGERHIDSYVQNDTNKWLARQIWGFAMIEGQRRYVRRVILKKYEPKSKDDILFVTLVYNYDS</sequence>
<dbReference type="VEuPathDB" id="FungiDB:BLGHR1_15181"/>
<evidence type="ECO:0000313" key="2">
    <source>
        <dbReference type="Proteomes" id="UP000275772"/>
    </source>
</evidence>
<name>A0A383UXS8_BLUHO</name>
<gene>
    <name evidence="1" type="ORF">BLGHR1_15181</name>
</gene>
<dbReference type="Proteomes" id="UP000275772">
    <property type="component" value="Unassembled WGS sequence"/>
</dbReference>
<dbReference type="PANTHER" id="PTHR38115:SF1">
    <property type="entry name" value="LIPOCALIN-LIKE DOMAIN-CONTAINING PROTEIN"/>
    <property type="match status" value="1"/>
</dbReference>
<proteinExistence type="predicted"/>
<reference evidence="1 2" key="1">
    <citation type="submission" date="2017-11" db="EMBL/GenBank/DDBJ databases">
        <authorList>
            <person name="Kracher B."/>
        </authorList>
    </citation>
    <scope>NUCLEOTIDE SEQUENCE [LARGE SCALE GENOMIC DNA]</scope>
    <source>
        <strain evidence="1 2">RACE1</strain>
    </source>
</reference>
<protein>
    <submittedName>
        <fullName evidence="1">Uncharacterized protein</fullName>
    </submittedName>
</protein>
<evidence type="ECO:0000313" key="1">
    <source>
        <dbReference type="EMBL" id="SZF04385.1"/>
    </source>
</evidence>
<organism evidence="1 2">
    <name type="scientific">Blumeria hordei</name>
    <name type="common">Barley powdery mildew</name>
    <name type="synonym">Blumeria graminis f. sp. hordei</name>
    <dbReference type="NCBI Taxonomy" id="2867405"/>
    <lineage>
        <taxon>Eukaryota</taxon>
        <taxon>Fungi</taxon>
        <taxon>Dikarya</taxon>
        <taxon>Ascomycota</taxon>
        <taxon>Pezizomycotina</taxon>
        <taxon>Leotiomycetes</taxon>
        <taxon>Erysiphales</taxon>
        <taxon>Erysiphaceae</taxon>
        <taxon>Blumeria</taxon>
    </lineage>
</organism>
<dbReference type="EMBL" id="UNSH01000064">
    <property type="protein sequence ID" value="SZF04385.1"/>
    <property type="molecule type" value="Genomic_DNA"/>
</dbReference>